<protein>
    <submittedName>
        <fullName evidence="1">DUF1684 domain-containing protein</fullName>
    </submittedName>
</protein>
<dbReference type="PANTHER" id="PTHR41913:SF1">
    <property type="entry name" value="DUF1684 DOMAIN-CONTAINING PROTEIN"/>
    <property type="match status" value="1"/>
</dbReference>
<reference evidence="2" key="1">
    <citation type="journal article" date="2019" name="Int. J. Syst. Evol. Microbiol.">
        <title>The Global Catalogue of Microorganisms (GCM) 10K type strain sequencing project: providing services to taxonomists for standard genome sequencing and annotation.</title>
        <authorList>
            <consortium name="The Broad Institute Genomics Platform"/>
            <consortium name="The Broad Institute Genome Sequencing Center for Infectious Disease"/>
            <person name="Wu L."/>
            <person name="Ma J."/>
        </authorList>
    </citation>
    <scope>NUCLEOTIDE SEQUENCE [LARGE SCALE GENOMIC DNA]</scope>
    <source>
        <strain evidence="2">CCUG 60214</strain>
    </source>
</reference>
<dbReference type="InterPro" id="IPR012467">
    <property type="entry name" value="DUF1684"/>
</dbReference>
<keyword evidence="2" id="KW-1185">Reference proteome</keyword>
<evidence type="ECO:0000313" key="1">
    <source>
        <dbReference type="EMBL" id="MFD1151356.1"/>
    </source>
</evidence>
<gene>
    <name evidence="1" type="ORF">ACFQ3T_29855</name>
</gene>
<dbReference type="Proteomes" id="UP001597168">
    <property type="component" value="Unassembled WGS sequence"/>
</dbReference>
<dbReference type="RefSeq" id="WP_380728286.1">
    <property type="nucleotide sequence ID" value="NZ_JBHTLK010000230.1"/>
</dbReference>
<sequence>MTTVEDLTADWVRWHAAREEALRAPHGWLSLTALHWLDATPRAFPGVPGEWSTDGEVVRDGVREHVVAEAGSLLVDGEGDTKVEIILRTGRHGLRVRDPHAPDLVGFTGVPAFDVSPDWVVRADFQPYDPPRPSKVDGALPGLEHHLTALGAVRFTLAGRPQELVVHAQGDGAQILFHDPTNGDTTADWRVLSVPAPTAGEVVLDFNRAINLPAGLSPYGTCPKPLPENTVTVPVEAGERRFR</sequence>
<dbReference type="Pfam" id="PF07920">
    <property type="entry name" value="DUF1684"/>
    <property type="match status" value="1"/>
</dbReference>
<dbReference type="EMBL" id="JBHTLK010000230">
    <property type="protein sequence ID" value="MFD1151356.1"/>
    <property type="molecule type" value="Genomic_DNA"/>
</dbReference>
<evidence type="ECO:0000313" key="2">
    <source>
        <dbReference type="Proteomes" id="UP001597168"/>
    </source>
</evidence>
<accession>A0ABW3R399</accession>
<proteinExistence type="predicted"/>
<dbReference type="PANTHER" id="PTHR41913">
    <property type="entry name" value="DUF1684 DOMAIN-CONTAINING PROTEIN"/>
    <property type="match status" value="1"/>
</dbReference>
<comment type="caution">
    <text evidence="1">The sequence shown here is derived from an EMBL/GenBank/DDBJ whole genome shotgun (WGS) entry which is preliminary data.</text>
</comment>
<organism evidence="1 2">
    <name type="scientific">Saccharothrix hoggarensis</name>
    <dbReference type="NCBI Taxonomy" id="913853"/>
    <lineage>
        <taxon>Bacteria</taxon>
        <taxon>Bacillati</taxon>
        <taxon>Actinomycetota</taxon>
        <taxon>Actinomycetes</taxon>
        <taxon>Pseudonocardiales</taxon>
        <taxon>Pseudonocardiaceae</taxon>
        <taxon>Saccharothrix</taxon>
    </lineage>
</organism>
<name>A0ABW3R399_9PSEU</name>